<feature type="transmembrane region" description="Helical" evidence="5">
    <location>
        <begin position="249"/>
        <end position="267"/>
    </location>
</feature>
<dbReference type="RefSeq" id="WP_310017214.1">
    <property type="nucleotide sequence ID" value="NZ_JAVDUM010000002.1"/>
</dbReference>
<comment type="subcellular location">
    <subcellularLocation>
        <location evidence="1">Cell membrane</location>
        <topology evidence="1">Multi-pass membrane protein</topology>
    </subcellularLocation>
</comment>
<feature type="transmembrane region" description="Helical" evidence="5">
    <location>
        <begin position="338"/>
        <end position="360"/>
    </location>
</feature>
<reference evidence="6 7" key="1">
    <citation type="submission" date="2023-07" db="EMBL/GenBank/DDBJ databases">
        <title>Sorghum-associated microbial communities from plants grown in Nebraska, USA.</title>
        <authorList>
            <person name="Schachtman D."/>
        </authorList>
    </citation>
    <scope>NUCLEOTIDE SEQUENCE [LARGE SCALE GENOMIC DNA]</scope>
    <source>
        <strain evidence="6 7">2980</strain>
    </source>
</reference>
<evidence type="ECO:0000256" key="4">
    <source>
        <dbReference type="ARBA" id="ARBA00023065"/>
    </source>
</evidence>
<accession>A0ABU1S8I6</accession>
<evidence type="ECO:0000256" key="1">
    <source>
        <dbReference type="ARBA" id="ARBA00004651"/>
    </source>
</evidence>
<dbReference type="PANTHER" id="PTHR32507">
    <property type="entry name" value="NA(+)/H(+) ANTIPORTER 1"/>
    <property type="match status" value="1"/>
</dbReference>
<feature type="transmembrane region" description="Helical" evidence="5">
    <location>
        <begin position="117"/>
        <end position="139"/>
    </location>
</feature>
<dbReference type="Proteomes" id="UP001259347">
    <property type="component" value="Unassembled WGS sequence"/>
</dbReference>
<gene>
    <name evidence="6" type="ORF">J2Y69_000511</name>
</gene>
<feature type="transmembrane region" description="Helical" evidence="5">
    <location>
        <begin position="160"/>
        <end position="180"/>
    </location>
</feature>
<keyword evidence="3" id="KW-0050">Antiport</keyword>
<protein>
    <submittedName>
        <fullName evidence="6">NhaP-type Na+/H+ or K+/H+ antiporter</fullName>
    </submittedName>
</protein>
<feature type="transmembrane region" description="Helical" evidence="5">
    <location>
        <begin position="403"/>
        <end position="427"/>
    </location>
</feature>
<evidence type="ECO:0000313" key="7">
    <source>
        <dbReference type="Proteomes" id="UP001259347"/>
    </source>
</evidence>
<evidence type="ECO:0000256" key="5">
    <source>
        <dbReference type="SAM" id="Phobius"/>
    </source>
</evidence>
<feature type="transmembrane region" description="Helical" evidence="5">
    <location>
        <begin position="91"/>
        <end position="111"/>
    </location>
</feature>
<name>A0ABU1S8I6_9MICO</name>
<dbReference type="EMBL" id="JAVDUM010000002">
    <property type="protein sequence ID" value="MDR6865926.1"/>
    <property type="molecule type" value="Genomic_DNA"/>
</dbReference>
<evidence type="ECO:0000256" key="2">
    <source>
        <dbReference type="ARBA" id="ARBA00022448"/>
    </source>
</evidence>
<evidence type="ECO:0000313" key="6">
    <source>
        <dbReference type="EMBL" id="MDR6865926.1"/>
    </source>
</evidence>
<feature type="transmembrane region" description="Helical" evidence="5">
    <location>
        <begin position="273"/>
        <end position="291"/>
    </location>
</feature>
<feature type="transmembrane region" description="Helical" evidence="5">
    <location>
        <begin position="204"/>
        <end position="237"/>
    </location>
</feature>
<feature type="transmembrane region" description="Helical" evidence="5">
    <location>
        <begin position="372"/>
        <end position="391"/>
    </location>
</feature>
<organism evidence="6 7">
    <name type="scientific">Microbacterium resistens</name>
    <dbReference type="NCBI Taxonomy" id="156977"/>
    <lineage>
        <taxon>Bacteria</taxon>
        <taxon>Bacillati</taxon>
        <taxon>Actinomycetota</taxon>
        <taxon>Actinomycetes</taxon>
        <taxon>Micrococcales</taxon>
        <taxon>Microbacteriaceae</taxon>
        <taxon>Microbacterium</taxon>
    </lineage>
</organism>
<proteinExistence type="predicted"/>
<feature type="transmembrane region" description="Helical" evidence="5">
    <location>
        <begin position="312"/>
        <end position="332"/>
    </location>
</feature>
<keyword evidence="4" id="KW-0406">Ion transport</keyword>
<sequence length="449" mass="46907">MSIIILVGFAAITLWSLVAHRFERSGVAGPAALAAVGALIVLVDVPGFEEAIDSSVALHVVELVLAVLLFVDACEVKGGVFGGEGRMLSRLVLIALPLSLILVVLSGLLLLPELNAAVLFVVACVIMPTDFAPAVALLRSPRIPPRVRQILNVESGYNDGLISPLFGMSLAVVVALPALAEVLEYGSTATEAEEDGLMRNIADFLIAFLGAVPATVLAIGVGAALGGVLGLLTRWAAERGYTRASGIRYVMLLTPLLAFGLATGLPAMTIPGFTANGFVAAFVAGVVFRFARTRGSEERSIAHEELMLVEEAGTLSANFVWFILGGAATSVIARGVDLRLLLIAALALTLFRVLPVLLAMLGSSVSVPDRMLIGFIGPRGTATIVFGLMAFNKLPNENGLSYQVLTVMVLTVVGSILLHGVAAPLVLRKTRFSVGGAPRRASGIVRDEV</sequence>
<keyword evidence="7" id="KW-1185">Reference proteome</keyword>
<keyword evidence="5" id="KW-0812">Transmembrane</keyword>
<dbReference type="PANTHER" id="PTHR32507:SF8">
    <property type="entry name" value="CNH1P"/>
    <property type="match status" value="1"/>
</dbReference>
<keyword evidence="5" id="KW-0472">Membrane</keyword>
<evidence type="ECO:0000256" key="3">
    <source>
        <dbReference type="ARBA" id="ARBA00022449"/>
    </source>
</evidence>
<keyword evidence="5" id="KW-1133">Transmembrane helix</keyword>
<comment type="caution">
    <text evidence="6">The sequence shown here is derived from an EMBL/GenBank/DDBJ whole genome shotgun (WGS) entry which is preliminary data.</text>
</comment>
<keyword evidence="2" id="KW-0813">Transport</keyword>